<evidence type="ECO:0000313" key="3">
    <source>
        <dbReference type="Proteomes" id="UP001524478"/>
    </source>
</evidence>
<keyword evidence="3" id="KW-1185">Reference proteome</keyword>
<dbReference type="InterPro" id="IPR045504">
    <property type="entry name" value="DUF6487"/>
</dbReference>
<comment type="caution">
    <text evidence="2">The sequence shown here is derived from an EMBL/GenBank/DDBJ whole genome shotgun (WGS) entry which is preliminary data.</text>
</comment>
<gene>
    <name evidence="2" type="ORF">NE686_03315</name>
</gene>
<dbReference type="Proteomes" id="UP001524478">
    <property type="component" value="Unassembled WGS sequence"/>
</dbReference>
<dbReference type="RefSeq" id="WP_094899897.1">
    <property type="nucleotide sequence ID" value="NZ_JAHLOH010000056.1"/>
</dbReference>
<sequence length="74" mass="8694">MRCPYCNNEMEQGLLQGMRRVAWVKRQHKVSLLPKHGEILLENNTFRDFLLQAKICKSCKKIVVDYSNKDIQEG</sequence>
<dbReference type="EMBL" id="JANGAC010000002">
    <property type="protein sequence ID" value="MCQ4922103.1"/>
    <property type="molecule type" value="Genomic_DNA"/>
</dbReference>
<evidence type="ECO:0000313" key="2">
    <source>
        <dbReference type="EMBL" id="MCQ4922103.1"/>
    </source>
</evidence>
<proteinExistence type="predicted"/>
<feature type="domain" description="DUF6487" evidence="1">
    <location>
        <begin position="3"/>
        <end position="68"/>
    </location>
</feature>
<dbReference type="Pfam" id="PF20097">
    <property type="entry name" value="DUF6487"/>
    <property type="match status" value="1"/>
</dbReference>
<organism evidence="2 3">
    <name type="scientific">Tissierella carlieri</name>
    <dbReference type="NCBI Taxonomy" id="689904"/>
    <lineage>
        <taxon>Bacteria</taxon>
        <taxon>Bacillati</taxon>
        <taxon>Bacillota</taxon>
        <taxon>Tissierellia</taxon>
        <taxon>Tissierellales</taxon>
        <taxon>Tissierellaceae</taxon>
        <taxon>Tissierella</taxon>
    </lineage>
</organism>
<reference evidence="2 3" key="1">
    <citation type="submission" date="2022-06" db="EMBL/GenBank/DDBJ databases">
        <title>Isolation of gut microbiota from human fecal samples.</title>
        <authorList>
            <person name="Pamer E.G."/>
            <person name="Barat B."/>
            <person name="Waligurski E."/>
            <person name="Medina S."/>
            <person name="Paddock L."/>
            <person name="Mostad J."/>
        </authorList>
    </citation>
    <scope>NUCLEOTIDE SEQUENCE [LARGE SCALE GENOMIC DNA]</scope>
    <source>
        <strain evidence="2 3">DFI.7.95</strain>
    </source>
</reference>
<evidence type="ECO:0000259" key="1">
    <source>
        <dbReference type="Pfam" id="PF20097"/>
    </source>
</evidence>
<accession>A0ABT1S6K8</accession>
<protein>
    <submittedName>
        <fullName evidence="2">PF20097 family protein</fullName>
    </submittedName>
</protein>
<name>A0ABT1S6K8_9FIRM</name>